<comment type="caution">
    <text evidence="2">The sequence shown here is derived from an EMBL/GenBank/DDBJ whole genome shotgun (WGS) entry which is preliminary data.</text>
</comment>
<gene>
    <name evidence="2" type="ORF">BcabD6B2_22490</name>
</gene>
<dbReference type="GeneID" id="94194295"/>
<sequence length="591" mass="62187">MTSGSETGSCEGRQIEEPKTLKDALDFLAALNGNITLVGLIAAKLEQKAITYFNADALTSGTYDINRRLSDALKAANNVRDAIVHMSIKSKYGKYNDLIFGDGCISTCVTFLLNLLPTLHATLYYLYFQCNSGFNSRQGGAWSTYKFNSTDDALCEWLTGNTSGAGSAVIISKAALLPGGYSNSELSKKRGSIVAGELSELLDADYGDGPLPDILLVLFFDAKFSHASTAAALSFIKSFCTAVANDTFDATTQQHLPLKSICTKLLSNLEHLTAGPVSRTTPIVSIFKGNDGEYKQLIRTDLYGVYFDRLKYMLPKLLAYLIEMSNEVKQWYPSSFHNTTVVAPFTYGFVFSTAWSKESNLMDLMPNIHSSVFTLIGDDESSTEGTLSSLWKCIDPGQYKRPITSEEAKPTIKTITQQSGGASAPEATTEVSNVAKKEVQVKTVPPILTSGGKGTATEPTAAASSSSSGSKLSASISVPASSVPAQNNEQTSSTSDTSDHRTGSHGGGASMTASASCSSADACPKNHEGGSKGVVNTSSPASNHADAGSKNTQSTITIGGATGGVAVLGGGCAALYFLNVGGLKTLITGVP</sequence>
<dbReference type="Proteomes" id="UP001497744">
    <property type="component" value="Unassembled WGS sequence"/>
</dbReference>
<feature type="region of interest" description="Disordered" evidence="1">
    <location>
        <begin position="445"/>
        <end position="552"/>
    </location>
</feature>
<evidence type="ECO:0000313" key="2">
    <source>
        <dbReference type="EMBL" id="GIX62814.1"/>
    </source>
</evidence>
<feature type="compositionally biased region" description="Low complexity" evidence="1">
    <location>
        <begin position="510"/>
        <end position="522"/>
    </location>
</feature>
<reference evidence="2 3" key="1">
    <citation type="submission" date="2021-06" db="EMBL/GenBank/DDBJ databases">
        <title>Genome sequence of Babesia caballi.</title>
        <authorList>
            <person name="Yamagishi J."/>
            <person name="Kidaka T."/>
            <person name="Ochi A."/>
        </authorList>
    </citation>
    <scope>NUCLEOTIDE SEQUENCE [LARGE SCALE GENOMIC DNA]</scope>
    <source>
        <strain evidence="2">USDA-D6B2</strain>
    </source>
</reference>
<organism evidence="2 3">
    <name type="scientific">Babesia caballi</name>
    <dbReference type="NCBI Taxonomy" id="5871"/>
    <lineage>
        <taxon>Eukaryota</taxon>
        <taxon>Sar</taxon>
        <taxon>Alveolata</taxon>
        <taxon>Apicomplexa</taxon>
        <taxon>Aconoidasida</taxon>
        <taxon>Piroplasmida</taxon>
        <taxon>Babesiidae</taxon>
        <taxon>Babesia</taxon>
    </lineage>
</organism>
<keyword evidence="3" id="KW-1185">Reference proteome</keyword>
<name>A0AAV4LS31_BABCB</name>
<accession>A0AAV4LS31</accession>
<dbReference type="RefSeq" id="XP_067714883.1">
    <property type="nucleotide sequence ID" value="XM_067858782.1"/>
</dbReference>
<dbReference type="AlphaFoldDB" id="A0AAV4LS31"/>
<feature type="region of interest" description="Disordered" evidence="1">
    <location>
        <begin position="402"/>
        <end position="432"/>
    </location>
</feature>
<evidence type="ECO:0000256" key="1">
    <source>
        <dbReference type="SAM" id="MobiDB-lite"/>
    </source>
</evidence>
<protein>
    <submittedName>
        <fullName evidence="2">Secreted antigen 1</fullName>
    </submittedName>
</protein>
<proteinExistence type="predicted"/>
<dbReference type="EMBL" id="BPLF01000002">
    <property type="protein sequence ID" value="GIX62814.1"/>
    <property type="molecule type" value="Genomic_DNA"/>
</dbReference>
<evidence type="ECO:0000313" key="3">
    <source>
        <dbReference type="Proteomes" id="UP001497744"/>
    </source>
</evidence>
<feature type="compositionally biased region" description="Low complexity" evidence="1">
    <location>
        <begin position="461"/>
        <end position="496"/>
    </location>
</feature>